<dbReference type="EMBL" id="CAMAPF010000933">
    <property type="protein sequence ID" value="CAH9124137.1"/>
    <property type="molecule type" value="Genomic_DNA"/>
</dbReference>
<evidence type="ECO:0008006" key="5">
    <source>
        <dbReference type="Google" id="ProtNLM"/>
    </source>
</evidence>
<dbReference type="Gene3D" id="1.20.1280.50">
    <property type="match status" value="1"/>
</dbReference>
<reference evidence="3" key="1">
    <citation type="submission" date="2022-07" db="EMBL/GenBank/DDBJ databases">
        <authorList>
            <person name="Macas J."/>
            <person name="Novak P."/>
            <person name="Neumann P."/>
        </authorList>
    </citation>
    <scope>NUCLEOTIDE SEQUENCE</scope>
</reference>
<evidence type="ECO:0000313" key="3">
    <source>
        <dbReference type="EMBL" id="CAH9124137.1"/>
    </source>
</evidence>
<dbReference type="Gene3D" id="3.80.10.10">
    <property type="entry name" value="Ribonuclease Inhibitor"/>
    <property type="match status" value="1"/>
</dbReference>
<dbReference type="AlphaFoldDB" id="A0AAV0EIZ3"/>
<name>A0AAV0EIZ3_9ASTE</name>
<dbReference type="InterPro" id="IPR001810">
    <property type="entry name" value="F-box_dom"/>
</dbReference>
<dbReference type="SUPFAM" id="SSF81383">
    <property type="entry name" value="F-box domain"/>
    <property type="match status" value="1"/>
</dbReference>
<proteinExistence type="predicted"/>
<feature type="domain" description="F-box" evidence="1">
    <location>
        <begin position="18"/>
        <end position="52"/>
    </location>
</feature>
<dbReference type="Pfam" id="PF24758">
    <property type="entry name" value="LRR_At5g56370"/>
    <property type="match status" value="1"/>
</dbReference>
<dbReference type="Pfam" id="PF00646">
    <property type="entry name" value="F-box"/>
    <property type="match status" value="1"/>
</dbReference>
<evidence type="ECO:0000259" key="2">
    <source>
        <dbReference type="Pfam" id="PF24758"/>
    </source>
</evidence>
<dbReference type="InterPro" id="IPR055411">
    <property type="entry name" value="LRR_FXL15/At3g58940/PEG3-like"/>
</dbReference>
<gene>
    <name evidence="3" type="ORF">CEPIT_LOCUS25758</name>
</gene>
<comment type="caution">
    <text evidence="3">The sequence shown here is derived from an EMBL/GenBank/DDBJ whole genome shotgun (WGS) entry which is preliminary data.</text>
</comment>
<dbReference type="SUPFAM" id="SSF52047">
    <property type="entry name" value="RNI-like"/>
    <property type="match status" value="1"/>
</dbReference>
<dbReference type="Proteomes" id="UP001152523">
    <property type="component" value="Unassembled WGS sequence"/>
</dbReference>
<accession>A0AAV0EIZ3</accession>
<feature type="domain" description="F-box/LRR-repeat protein 15/At3g58940/PEG3-like LRR" evidence="2">
    <location>
        <begin position="123"/>
        <end position="291"/>
    </location>
</feature>
<evidence type="ECO:0000313" key="4">
    <source>
        <dbReference type="Proteomes" id="UP001152523"/>
    </source>
</evidence>
<keyword evidence="4" id="KW-1185">Reference proteome</keyword>
<dbReference type="PANTHER" id="PTHR31639">
    <property type="entry name" value="F-BOX PROTEIN-LIKE"/>
    <property type="match status" value="1"/>
</dbReference>
<evidence type="ECO:0000259" key="1">
    <source>
        <dbReference type="Pfam" id="PF00646"/>
    </source>
</evidence>
<dbReference type="InterPro" id="IPR036047">
    <property type="entry name" value="F-box-like_dom_sf"/>
</dbReference>
<dbReference type="InterPro" id="IPR032675">
    <property type="entry name" value="LRR_dom_sf"/>
</dbReference>
<organism evidence="3 4">
    <name type="scientific">Cuscuta epithymum</name>
    <dbReference type="NCBI Taxonomy" id="186058"/>
    <lineage>
        <taxon>Eukaryota</taxon>
        <taxon>Viridiplantae</taxon>
        <taxon>Streptophyta</taxon>
        <taxon>Embryophyta</taxon>
        <taxon>Tracheophyta</taxon>
        <taxon>Spermatophyta</taxon>
        <taxon>Magnoliopsida</taxon>
        <taxon>eudicotyledons</taxon>
        <taxon>Gunneridae</taxon>
        <taxon>Pentapetalae</taxon>
        <taxon>asterids</taxon>
        <taxon>lamiids</taxon>
        <taxon>Solanales</taxon>
        <taxon>Convolvulaceae</taxon>
        <taxon>Cuscuteae</taxon>
        <taxon>Cuscuta</taxon>
        <taxon>Cuscuta subgen. Cuscuta</taxon>
    </lineage>
</organism>
<protein>
    <recommendedName>
        <fullName evidence="5">F-box domain-containing protein</fullName>
    </recommendedName>
</protein>
<sequence length="457" mass="52549">MARICRRKTTSGDREDYISQLPAELKESILELLSMREAARMALLSTHWKDVWFAHGRLDFDLAFFSYFIQFDDEEGEPVDCVGVMNRYVMFRTGPVKKFTLAHSEYEEYYISGRIPMPLPPDIDRWCLFLSRNGIEELHLSIHNFKETYILQECIITCPTIKQVLIGGFSFRFPVNSHCVFPAVTSLVFEYVIFEPDPSGTVYSLPNLEKLSFDNCPGIDNFVISAPKLKSLTTDRSFKSVADSRWFVLHFAVINTLYLDADMLQHTSDAVAVRSFPSATNLQVVVIHSVYFSCANHFNFVIKLIQKCPKLCELRIETPLHVLQRDDEQDVTRILEYPYSCVTKNQLKMLRTVKMQFFHGYRLEALFVKTILLNSPGLEELVITKAGHVKVLEILEEIMSFSRLSPKAQVVFRGKVQVHKSASCIGSSMHVLHILPWVLFCVINLKKYLVVGNNQLY</sequence>
<dbReference type="PANTHER" id="PTHR31639:SF312">
    <property type="entry name" value="CYCLIN-LIKE F-BOX"/>
    <property type="match status" value="1"/>
</dbReference>